<protein>
    <submittedName>
        <fullName evidence="2">Uncharacterized protein</fullName>
    </submittedName>
</protein>
<sequence>MKGLFAAGAAWWLRKSENRQKAKRKGEQAWNSLNERGERAHNDSQGRRH</sequence>
<reference evidence="2 3" key="1">
    <citation type="submission" date="2016-10" db="EMBL/GenBank/DDBJ databases">
        <authorList>
            <person name="de Groot N.N."/>
        </authorList>
    </citation>
    <scope>NUCLEOTIDE SEQUENCE [LARGE SCALE GENOMIC DNA]</scope>
    <source>
        <strain evidence="2 3">CGMCC 1.6848</strain>
    </source>
</reference>
<organism evidence="2 3">
    <name type="scientific">Modicisalibacter xianhensis</name>
    <dbReference type="NCBI Taxonomy" id="442341"/>
    <lineage>
        <taxon>Bacteria</taxon>
        <taxon>Pseudomonadati</taxon>
        <taxon>Pseudomonadota</taxon>
        <taxon>Gammaproteobacteria</taxon>
        <taxon>Oceanospirillales</taxon>
        <taxon>Halomonadaceae</taxon>
        <taxon>Modicisalibacter</taxon>
    </lineage>
</organism>
<feature type="region of interest" description="Disordered" evidence="1">
    <location>
        <begin position="16"/>
        <end position="49"/>
    </location>
</feature>
<evidence type="ECO:0000313" key="3">
    <source>
        <dbReference type="Proteomes" id="UP000199040"/>
    </source>
</evidence>
<dbReference type="Proteomes" id="UP000199040">
    <property type="component" value="Unassembled WGS sequence"/>
</dbReference>
<accession>A0A1I2ZG33</accession>
<gene>
    <name evidence="2" type="ORF">SAMN04487959_103108</name>
</gene>
<proteinExistence type="predicted"/>
<dbReference type="EMBL" id="FOPY01000003">
    <property type="protein sequence ID" value="SFH36842.1"/>
    <property type="molecule type" value="Genomic_DNA"/>
</dbReference>
<evidence type="ECO:0000313" key="2">
    <source>
        <dbReference type="EMBL" id="SFH36842.1"/>
    </source>
</evidence>
<dbReference type="RefSeq" id="WP_177223338.1">
    <property type="nucleotide sequence ID" value="NZ_FOPY01000003.1"/>
</dbReference>
<name>A0A1I2ZG33_9GAMM</name>
<dbReference type="AlphaFoldDB" id="A0A1I2ZG33"/>
<feature type="compositionally biased region" description="Basic and acidic residues" evidence="1">
    <location>
        <begin position="35"/>
        <end position="49"/>
    </location>
</feature>
<evidence type="ECO:0000256" key="1">
    <source>
        <dbReference type="SAM" id="MobiDB-lite"/>
    </source>
</evidence>
<keyword evidence="3" id="KW-1185">Reference proteome</keyword>